<reference evidence="1 2" key="1">
    <citation type="submission" date="2024-04" db="EMBL/GenBank/DDBJ databases">
        <title>Tritrichomonas musculus Genome.</title>
        <authorList>
            <person name="Alves-Ferreira E."/>
            <person name="Grigg M."/>
            <person name="Lorenzi H."/>
            <person name="Galac M."/>
        </authorList>
    </citation>
    <scope>NUCLEOTIDE SEQUENCE [LARGE SCALE GENOMIC DNA]</scope>
    <source>
        <strain evidence="1 2">EAF2021</strain>
    </source>
</reference>
<accession>A0ABR2H191</accession>
<proteinExistence type="predicted"/>
<keyword evidence="2" id="KW-1185">Reference proteome</keyword>
<organism evidence="1 2">
    <name type="scientific">Tritrichomonas musculus</name>
    <dbReference type="NCBI Taxonomy" id="1915356"/>
    <lineage>
        <taxon>Eukaryota</taxon>
        <taxon>Metamonada</taxon>
        <taxon>Parabasalia</taxon>
        <taxon>Tritrichomonadida</taxon>
        <taxon>Tritrichomonadidae</taxon>
        <taxon>Tritrichomonas</taxon>
    </lineage>
</organism>
<dbReference type="EMBL" id="JAPFFF010000050">
    <property type="protein sequence ID" value="KAK8839959.1"/>
    <property type="molecule type" value="Genomic_DNA"/>
</dbReference>
<evidence type="ECO:0000313" key="1">
    <source>
        <dbReference type="EMBL" id="KAK8839959.1"/>
    </source>
</evidence>
<evidence type="ECO:0000313" key="2">
    <source>
        <dbReference type="Proteomes" id="UP001470230"/>
    </source>
</evidence>
<name>A0ABR2H191_9EUKA</name>
<comment type="caution">
    <text evidence="1">The sequence shown here is derived from an EMBL/GenBank/DDBJ whole genome shotgun (WGS) entry which is preliminary data.</text>
</comment>
<sequence length="638" mass="76758">MDTYKVPLEDKTTDELVDLYNLLKGFHETTEEYLDYISSEEELREILIYDIADDLLDKNYDRDNDYTAMYWYAKGLKNYEEAINDLMNIGYQDEIKHMKIPHVPKHMKPLQRYVDSDAYKRRQMKKEDDLFFKKFDRDNYKVYKDKDKSDRKLRFDRELHKRPLEFTKGVKDLHKQFTDFNKSIVNKQLEANEFVSDLNPRELNRERLISFEEWKSYNNNDKQDELIEEIIERIELSPTNWEINFEKLNEYGRKKLTPLLIDSLENTVGRALNASKKYVFRYTVITRNNKKDGEVRDYRTIPLNGNTFHDLIERLRSGGLSFDLDGEKSALELFYSSNEVEMLQWSMFTSVSLSELKGTTGKCYHDRGGKFFPYWNTTYIDLREYQIFSRNDSYFERRQSVEVPCVLWALKGLISDVDLHKAQLRLMNENPRTRTQSIISNYHNSKDLDYLCNEFHIHCRLHYYDEYTTRPQFRIIERGVKEEDAEYNIELAIYREHYFKYKMTDYTRYFIKNYNDLKFVDDGNRVVGKRKSGTWQRDKRVTYYLNSLELVIEMMNNGMFSEMNYQDLYCLTMEIDDDTPICNIPLYFDDEDERDFRISSNQIQSQNEEHLMFMNEDELEDINTDSENFLSGTDSESD</sequence>
<dbReference type="Proteomes" id="UP001470230">
    <property type="component" value="Unassembled WGS sequence"/>
</dbReference>
<gene>
    <name evidence="1" type="ORF">M9Y10_031674</name>
</gene>
<protein>
    <submittedName>
        <fullName evidence="1">Uncharacterized protein</fullName>
    </submittedName>
</protein>